<dbReference type="Pfam" id="PF00078">
    <property type="entry name" value="RVT_1"/>
    <property type="match status" value="1"/>
</dbReference>
<dbReference type="InterPro" id="IPR050951">
    <property type="entry name" value="Retrovirus_Pol_polyprotein"/>
</dbReference>
<keyword evidence="5" id="KW-0255">Endonuclease</keyword>
<evidence type="ECO:0000256" key="5">
    <source>
        <dbReference type="ARBA" id="ARBA00022759"/>
    </source>
</evidence>
<dbReference type="PROSITE" id="PS50994">
    <property type="entry name" value="INTEGRASE"/>
    <property type="match status" value="1"/>
</dbReference>
<dbReference type="Pfam" id="PF17921">
    <property type="entry name" value="Integrase_H2C2"/>
    <property type="match status" value="1"/>
</dbReference>
<dbReference type="SUPFAM" id="SSF53098">
    <property type="entry name" value="Ribonuclease H-like"/>
    <property type="match status" value="1"/>
</dbReference>
<dbReference type="Gene3D" id="3.10.10.10">
    <property type="entry name" value="HIV Type 1 Reverse Transcriptase, subunit A, domain 1"/>
    <property type="match status" value="1"/>
</dbReference>
<dbReference type="InterPro" id="IPR041577">
    <property type="entry name" value="RT_RNaseH_2"/>
</dbReference>
<dbReference type="GO" id="GO:0015074">
    <property type="term" value="P:DNA integration"/>
    <property type="evidence" value="ECO:0007669"/>
    <property type="project" value="InterPro"/>
</dbReference>
<evidence type="ECO:0000256" key="2">
    <source>
        <dbReference type="ARBA" id="ARBA00022679"/>
    </source>
</evidence>
<dbReference type="PANTHER" id="PTHR37984">
    <property type="entry name" value="PROTEIN CBG26694"/>
    <property type="match status" value="1"/>
</dbReference>
<dbReference type="Gene3D" id="1.10.340.70">
    <property type="match status" value="1"/>
</dbReference>
<dbReference type="AlphaFoldDB" id="A0A085MVG8"/>
<feature type="domain" description="Integrase catalytic" evidence="8">
    <location>
        <begin position="688"/>
        <end position="826"/>
    </location>
</feature>
<sequence length="826" mass="93329">MQQTTFKLVSASKQTLAVKGIVTLKLNIGRLESQTEFLVTETSVADVIVGVDFMAKYEVVIDFRRGLVYGPELGELKWINKGLKASLPERGKERELPQCSEQFAEEVSAFRGLFRLRPGHTTLAEHCINTNAEPVRLPPRRVPESYREEISALVQQVLNAAGIIRRSSSPWLSPAVFTKKRNGELRLCVDYRELNKRTKRNSYPLPLPDEVQARLRSATIFSVLDLHSGFRQLPLRPEDMEKTAFSPGPGLGMFEFLRMPFGLSNGPSLFPRLMEVVLEGFDHALVYIDDLLIFSSSHKSDLRAVLERLRKAGLTLRGSKCRIGVSSVTYLGHVFSAAGMQPDPSKIESIVNWPTPTNVLDVRKFLGLASYYRRFIVRFASVANALYKLTEKGVPFLWNNECQDSFDALKTALTTTPILTLPNVKDTFDLFTDASGEAIGAILEQHGRVVAYASRVFRKAEKNYSVSEKECLAMVFTGTFPSLPARDNWLQEQKVDGKLARWALALQEFDFKVKYRSGETNQADPLSRQPFATHAPCAVALVEPEITTKELKLAQKSDNCLNEVIEAIMSSGYRRNEAPRIWRQRPMLKRYAQIWHTLSLFEGVLHRRVQIRPNESYEVPVIPKSLYSRLLQLIHDAPSGARLGSEKMVYRLKQIAYWSGMIRDIEDYCRSCEICQAFKPNRPAPVPLQSTPIGDVWESVAVDVLEVPVNKYGNRYILFSKWIEAMPIPDQKATTIVKQLISARYALKSLHSDQGTNFESAILTDVLNAFGIRKTRTSSYHPQGDGMIERSNRTVTNTNLILTSHFISWFLSTAVLRCVGVENNKR</sequence>
<dbReference type="InterPro" id="IPR036397">
    <property type="entry name" value="RNaseH_sf"/>
</dbReference>
<dbReference type="FunFam" id="1.10.340.70:FF:000001">
    <property type="entry name" value="Retrovirus-related Pol polyprotein from transposon gypsy-like Protein"/>
    <property type="match status" value="1"/>
</dbReference>
<dbReference type="Gene3D" id="2.40.70.10">
    <property type="entry name" value="Acid Proteases"/>
    <property type="match status" value="1"/>
</dbReference>
<keyword evidence="3" id="KW-0548">Nucleotidyltransferase</keyword>
<dbReference type="CDD" id="cd09274">
    <property type="entry name" value="RNase_HI_RT_Ty3"/>
    <property type="match status" value="1"/>
</dbReference>
<dbReference type="FunFam" id="3.30.70.270:FF:000020">
    <property type="entry name" value="Transposon Tf2-6 polyprotein-like Protein"/>
    <property type="match status" value="1"/>
</dbReference>
<protein>
    <recommendedName>
        <fullName evidence="1">RNA-directed DNA polymerase</fullName>
        <ecNumber evidence="1">2.7.7.49</ecNumber>
    </recommendedName>
</protein>
<evidence type="ECO:0000256" key="4">
    <source>
        <dbReference type="ARBA" id="ARBA00022722"/>
    </source>
</evidence>
<organism evidence="9">
    <name type="scientific">Trichuris suis</name>
    <name type="common">pig whipworm</name>
    <dbReference type="NCBI Taxonomy" id="68888"/>
    <lineage>
        <taxon>Eukaryota</taxon>
        <taxon>Metazoa</taxon>
        <taxon>Ecdysozoa</taxon>
        <taxon>Nematoda</taxon>
        <taxon>Enoplea</taxon>
        <taxon>Dorylaimia</taxon>
        <taxon>Trichinellida</taxon>
        <taxon>Trichuridae</taxon>
        <taxon>Trichuris</taxon>
    </lineage>
</organism>
<dbReference type="CDD" id="cd01647">
    <property type="entry name" value="RT_LTR"/>
    <property type="match status" value="1"/>
</dbReference>
<dbReference type="InterPro" id="IPR001584">
    <property type="entry name" value="Integrase_cat-core"/>
</dbReference>
<dbReference type="InterPro" id="IPR012337">
    <property type="entry name" value="RNaseH-like_sf"/>
</dbReference>
<dbReference type="GO" id="GO:0042575">
    <property type="term" value="C:DNA polymerase complex"/>
    <property type="evidence" value="ECO:0007669"/>
    <property type="project" value="UniProtKB-ARBA"/>
</dbReference>
<keyword evidence="6" id="KW-0511">Multifunctional enzyme</keyword>
<evidence type="ECO:0000256" key="1">
    <source>
        <dbReference type="ARBA" id="ARBA00012493"/>
    </source>
</evidence>
<keyword evidence="2" id="KW-0808">Transferase</keyword>
<dbReference type="Proteomes" id="UP000030758">
    <property type="component" value="Unassembled WGS sequence"/>
</dbReference>
<dbReference type="GO" id="GO:0003676">
    <property type="term" value="F:nucleic acid binding"/>
    <property type="evidence" value="ECO:0007669"/>
    <property type="project" value="InterPro"/>
</dbReference>
<accession>A0A085MVG8</accession>
<keyword evidence="5" id="KW-0378">Hydrolase</keyword>
<dbReference type="Gene3D" id="3.30.420.10">
    <property type="entry name" value="Ribonuclease H-like superfamily/Ribonuclease H"/>
    <property type="match status" value="1"/>
</dbReference>
<dbReference type="InterPro" id="IPR041588">
    <property type="entry name" value="Integrase_H2C2"/>
</dbReference>
<evidence type="ECO:0000259" key="7">
    <source>
        <dbReference type="PROSITE" id="PS50878"/>
    </source>
</evidence>
<evidence type="ECO:0000256" key="6">
    <source>
        <dbReference type="ARBA" id="ARBA00023268"/>
    </source>
</evidence>
<evidence type="ECO:0000256" key="3">
    <source>
        <dbReference type="ARBA" id="ARBA00022695"/>
    </source>
</evidence>
<evidence type="ECO:0000259" key="8">
    <source>
        <dbReference type="PROSITE" id="PS50994"/>
    </source>
</evidence>
<dbReference type="InterPro" id="IPR043128">
    <property type="entry name" value="Rev_trsase/Diguanyl_cyclase"/>
</dbReference>
<dbReference type="InterPro" id="IPR000477">
    <property type="entry name" value="RT_dom"/>
</dbReference>
<reference evidence="9" key="1">
    <citation type="journal article" date="2014" name="Nat. Genet.">
        <title>Genome and transcriptome of the porcine whipworm Trichuris suis.</title>
        <authorList>
            <person name="Jex A.R."/>
            <person name="Nejsum P."/>
            <person name="Schwarz E.M."/>
            <person name="Hu L."/>
            <person name="Young N.D."/>
            <person name="Hall R.S."/>
            <person name="Korhonen P.K."/>
            <person name="Liao S."/>
            <person name="Thamsborg S."/>
            <person name="Xia J."/>
            <person name="Xu P."/>
            <person name="Wang S."/>
            <person name="Scheerlinck J.P."/>
            <person name="Hofmann A."/>
            <person name="Sternberg P.W."/>
            <person name="Wang J."/>
            <person name="Gasser R.B."/>
        </authorList>
    </citation>
    <scope>NUCLEOTIDE SEQUENCE [LARGE SCALE GENOMIC DNA]</scope>
    <source>
        <strain evidence="9">DCEP-RM93F</strain>
    </source>
</reference>
<feature type="domain" description="Reverse transcriptase" evidence="7">
    <location>
        <begin position="159"/>
        <end position="335"/>
    </location>
</feature>
<dbReference type="SUPFAM" id="SSF56672">
    <property type="entry name" value="DNA/RNA polymerases"/>
    <property type="match status" value="1"/>
</dbReference>
<dbReference type="EMBL" id="KL367631">
    <property type="protein sequence ID" value="KFD61214.1"/>
    <property type="molecule type" value="Genomic_DNA"/>
</dbReference>
<proteinExistence type="predicted"/>
<dbReference type="Gene3D" id="3.30.70.270">
    <property type="match status" value="2"/>
</dbReference>
<dbReference type="EC" id="2.7.7.49" evidence="1"/>
<dbReference type="PANTHER" id="PTHR37984:SF5">
    <property type="entry name" value="PROTEIN NYNRIN-LIKE"/>
    <property type="match status" value="1"/>
</dbReference>
<dbReference type="GO" id="GO:0004519">
    <property type="term" value="F:endonuclease activity"/>
    <property type="evidence" value="ECO:0007669"/>
    <property type="project" value="UniProtKB-KW"/>
</dbReference>
<dbReference type="Pfam" id="PF17919">
    <property type="entry name" value="RT_RNaseH_2"/>
    <property type="match status" value="1"/>
</dbReference>
<keyword evidence="4" id="KW-0540">Nuclease</keyword>
<evidence type="ECO:0000313" key="9">
    <source>
        <dbReference type="EMBL" id="KFD61214.1"/>
    </source>
</evidence>
<dbReference type="PROSITE" id="PS50878">
    <property type="entry name" value="RT_POL"/>
    <property type="match status" value="1"/>
</dbReference>
<dbReference type="InterPro" id="IPR021109">
    <property type="entry name" value="Peptidase_aspartic_dom_sf"/>
</dbReference>
<dbReference type="GO" id="GO:0003964">
    <property type="term" value="F:RNA-directed DNA polymerase activity"/>
    <property type="evidence" value="ECO:0007669"/>
    <property type="project" value="UniProtKB-EC"/>
</dbReference>
<name>A0A085MVG8_9BILA</name>
<gene>
    <name evidence="9" type="ORF">M514_26598</name>
</gene>
<dbReference type="InterPro" id="IPR043502">
    <property type="entry name" value="DNA/RNA_pol_sf"/>
</dbReference>